<dbReference type="EMBL" id="CM007647">
    <property type="protein sequence ID" value="ONM09791.1"/>
    <property type="molecule type" value="Genomic_DNA"/>
</dbReference>
<gene>
    <name evidence="9" type="primary">LOC103644073</name>
    <name evidence="8" type="ORF">ZEAMMB73_Zm00001d034199</name>
</gene>
<evidence type="ECO:0000313" key="8">
    <source>
        <dbReference type="EMBL" id="ONM09791.1"/>
    </source>
</evidence>
<dbReference type="AlphaFoldDB" id="A0A1D6L661"/>
<evidence type="ECO:0000256" key="6">
    <source>
        <dbReference type="SAM" id="MobiDB-lite"/>
    </source>
</evidence>
<accession>A0A1D6L661</accession>
<dbReference type="PANTHER" id="PTHR45764:SF73">
    <property type="entry name" value="OCS ELEMENT-BINDING FACTOR 1"/>
    <property type="match status" value="1"/>
</dbReference>
<dbReference type="Gramene" id="Zm00001eb058820_T001">
    <property type="protein sequence ID" value="Zm00001eb058820_P001"/>
    <property type="gene ID" value="Zm00001eb058820"/>
</dbReference>
<evidence type="ECO:0000313" key="9">
    <source>
        <dbReference type="EnsemblPlants" id="Zm00001eb058820_P001"/>
    </source>
</evidence>
<dbReference type="FunFam" id="1.20.5.170:FF:000020">
    <property type="entry name" value="BZIP transcription factor"/>
    <property type="match status" value="1"/>
</dbReference>
<evidence type="ECO:0000256" key="1">
    <source>
        <dbReference type="ARBA" id="ARBA00004123"/>
    </source>
</evidence>
<dbReference type="KEGG" id="zma:103644073"/>
<dbReference type="PROSITE" id="PS50217">
    <property type="entry name" value="BZIP"/>
    <property type="match status" value="1"/>
</dbReference>
<dbReference type="Pfam" id="PF00170">
    <property type="entry name" value="bZIP_1"/>
    <property type="match status" value="1"/>
</dbReference>
<reference evidence="9" key="2">
    <citation type="submission" date="2019-07" db="EMBL/GenBank/DDBJ databases">
        <authorList>
            <person name="Seetharam A."/>
            <person name="Woodhouse M."/>
            <person name="Cannon E."/>
        </authorList>
    </citation>
    <scope>NUCLEOTIDE SEQUENCE [LARGE SCALE GENOMIC DNA]</scope>
    <source>
        <strain evidence="9">cv. B73</strain>
    </source>
</reference>
<protein>
    <submittedName>
        <fullName evidence="8">Ocs element-binding factor 1</fullName>
    </submittedName>
</protein>
<evidence type="ECO:0000256" key="2">
    <source>
        <dbReference type="ARBA" id="ARBA00023015"/>
    </source>
</evidence>
<name>A0A1D6L661_MAIZE</name>
<organism evidence="8">
    <name type="scientific">Zea mays</name>
    <name type="common">Maize</name>
    <dbReference type="NCBI Taxonomy" id="4577"/>
    <lineage>
        <taxon>Eukaryota</taxon>
        <taxon>Viridiplantae</taxon>
        <taxon>Streptophyta</taxon>
        <taxon>Embryophyta</taxon>
        <taxon>Tracheophyta</taxon>
        <taxon>Spermatophyta</taxon>
        <taxon>Magnoliopsida</taxon>
        <taxon>Liliopsida</taxon>
        <taxon>Poales</taxon>
        <taxon>Poaceae</taxon>
        <taxon>PACMAD clade</taxon>
        <taxon>Panicoideae</taxon>
        <taxon>Andropogonodae</taxon>
        <taxon>Andropogoneae</taxon>
        <taxon>Tripsacinae</taxon>
        <taxon>Zea</taxon>
    </lineage>
</organism>
<dbReference type="RefSeq" id="XP_008665488.1">
    <property type="nucleotide sequence ID" value="XM_008667266.3"/>
</dbReference>
<evidence type="ECO:0000256" key="5">
    <source>
        <dbReference type="ARBA" id="ARBA00023242"/>
    </source>
</evidence>
<dbReference type="SUPFAM" id="SSF57959">
    <property type="entry name" value="Leucine zipper domain"/>
    <property type="match status" value="1"/>
</dbReference>
<evidence type="ECO:0000256" key="4">
    <source>
        <dbReference type="ARBA" id="ARBA00023163"/>
    </source>
</evidence>
<evidence type="ECO:0000259" key="7">
    <source>
        <dbReference type="PROSITE" id="PS50217"/>
    </source>
</evidence>
<dbReference type="SMART" id="SM00338">
    <property type="entry name" value="BRLZ"/>
    <property type="match status" value="1"/>
</dbReference>
<dbReference type="Proteomes" id="UP000007305">
    <property type="component" value="Chromosome 1"/>
</dbReference>
<proteinExistence type="predicted"/>
<feature type="domain" description="BZIP" evidence="7">
    <location>
        <begin position="70"/>
        <end position="133"/>
    </location>
</feature>
<dbReference type="InterPro" id="IPR004827">
    <property type="entry name" value="bZIP"/>
</dbReference>
<keyword evidence="2" id="KW-0805">Transcription regulation</keyword>
<dbReference type="CDD" id="cd14702">
    <property type="entry name" value="bZIP_plant_GBF1"/>
    <property type="match status" value="1"/>
</dbReference>
<dbReference type="GO" id="GO:0005634">
    <property type="term" value="C:nucleus"/>
    <property type="evidence" value="ECO:0000318"/>
    <property type="project" value="GO_Central"/>
</dbReference>
<sequence length="185" mass="20188">MLSVQEALDLASSSCGTMDITTCGFTPWGPESCPSLEQVMASRPAASSTAALAEAEAEAARDADPEDEERLRRQRRKVSNRLSAQRSRARKQQRLEELREAAARLRAEKQQLEARLQALARHDLAVRCQNARLGAEASALARRFREARRLLALRRLAFAALQPRPGVAPAPAPPAPLLGLASLMT</sequence>
<dbReference type="OMA" id="MDITTCG"/>
<comment type="subcellular location">
    <subcellularLocation>
        <location evidence="1">Nucleus</location>
    </subcellularLocation>
</comment>
<keyword evidence="3" id="KW-0238">DNA-binding</keyword>
<dbReference type="GO" id="GO:0046982">
    <property type="term" value="F:protein heterodimerization activity"/>
    <property type="evidence" value="ECO:0007669"/>
    <property type="project" value="UniProtKB-ARBA"/>
</dbReference>
<dbReference type="PROSITE" id="PS00036">
    <property type="entry name" value="BZIP_BASIC"/>
    <property type="match status" value="1"/>
</dbReference>
<dbReference type="GeneID" id="103644073"/>
<evidence type="ECO:0000256" key="3">
    <source>
        <dbReference type="ARBA" id="ARBA00023125"/>
    </source>
</evidence>
<keyword evidence="10" id="KW-1185">Reference proteome</keyword>
<dbReference type="GO" id="GO:0003700">
    <property type="term" value="F:DNA-binding transcription factor activity"/>
    <property type="evidence" value="ECO:0000318"/>
    <property type="project" value="GO_Central"/>
</dbReference>
<reference evidence="9" key="3">
    <citation type="submission" date="2021-05" db="UniProtKB">
        <authorList>
            <consortium name="EnsemblPlants"/>
        </authorList>
    </citation>
    <scope>IDENTIFICATION</scope>
    <source>
        <strain evidence="9">cv. B73</strain>
    </source>
</reference>
<keyword evidence="5" id="KW-0539">Nucleus</keyword>
<feature type="region of interest" description="Disordered" evidence="6">
    <location>
        <begin position="44"/>
        <end position="92"/>
    </location>
</feature>
<dbReference type="PANTHER" id="PTHR45764">
    <property type="entry name" value="BZIP TRANSCRIPTION FACTOR 44"/>
    <property type="match status" value="1"/>
</dbReference>
<keyword evidence="4" id="KW-0804">Transcription</keyword>
<dbReference type="PaxDb" id="4577-GRMZM2G177046_P01"/>
<dbReference type="GO" id="GO:0045893">
    <property type="term" value="P:positive regulation of DNA-templated transcription"/>
    <property type="evidence" value="ECO:0000318"/>
    <property type="project" value="GO_Central"/>
</dbReference>
<dbReference type="OrthoDB" id="696514at2759"/>
<dbReference type="SMR" id="A0A1D6L661"/>
<dbReference type="InterPro" id="IPR046347">
    <property type="entry name" value="bZIP_sf"/>
</dbReference>
<feature type="compositionally biased region" description="Low complexity" evidence="6">
    <location>
        <begin position="44"/>
        <end position="54"/>
    </location>
</feature>
<dbReference type="ExpressionAtlas" id="A0A1D6L661">
    <property type="expression patterns" value="baseline and differential"/>
</dbReference>
<evidence type="ECO:0000313" key="10">
    <source>
        <dbReference type="Proteomes" id="UP000007305"/>
    </source>
</evidence>
<dbReference type="InterPro" id="IPR045314">
    <property type="entry name" value="bZIP_plant_GBF1"/>
</dbReference>
<dbReference type="Gene3D" id="1.20.5.170">
    <property type="match status" value="1"/>
</dbReference>
<dbReference type="GO" id="GO:0000976">
    <property type="term" value="F:transcription cis-regulatory region binding"/>
    <property type="evidence" value="ECO:0000318"/>
    <property type="project" value="GO_Central"/>
</dbReference>
<dbReference type="EnsemblPlants" id="Zm00001eb058820_T001">
    <property type="protein sequence ID" value="Zm00001eb058820_P001"/>
    <property type="gene ID" value="Zm00001eb058820"/>
</dbReference>
<dbReference type="eggNOG" id="ENOG502S2QU">
    <property type="taxonomic scope" value="Eukaryota"/>
</dbReference>
<reference evidence="8 10" key="1">
    <citation type="submission" date="2015-12" db="EMBL/GenBank/DDBJ databases">
        <title>Update maize B73 reference genome by single molecule sequencing technologies.</title>
        <authorList>
            <consortium name="Maize Genome Sequencing Project"/>
            <person name="Ware D."/>
        </authorList>
    </citation>
    <scope>NUCLEOTIDE SEQUENCE [LARGE SCALE GENOMIC DNA]</scope>
    <source>
        <strain evidence="10">cv. B73</strain>
        <tissue evidence="8">Seedling</tissue>
    </source>
</reference>